<accession>A0A837INK4</accession>
<dbReference type="AlphaFoldDB" id="A0A837INK4"/>
<proteinExistence type="inferred from homology"/>
<dbReference type="Gene3D" id="2.60.120.460">
    <property type="entry name" value="YjbQ-like"/>
    <property type="match status" value="1"/>
</dbReference>
<comment type="similarity">
    <text evidence="1">Belongs to the UPF0047 family.</text>
</comment>
<evidence type="ECO:0000256" key="1">
    <source>
        <dbReference type="ARBA" id="ARBA00005534"/>
    </source>
</evidence>
<dbReference type="SUPFAM" id="SSF111038">
    <property type="entry name" value="YjbQ-like"/>
    <property type="match status" value="1"/>
</dbReference>
<feature type="transmembrane region" description="Helical" evidence="2">
    <location>
        <begin position="14"/>
        <end position="35"/>
    </location>
</feature>
<keyword evidence="2" id="KW-0812">Transmembrane</keyword>
<dbReference type="EMBL" id="LCPH01000004">
    <property type="protein sequence ID" value="KKU93026.1"/>
    <property type="molecule type" value="Genomic_DNA"/>
</dbReference>
<protein>
    <recommendedName>
        <fullName evidence="5">Secondary thiamine-phosphate synthase enzyme</fullName>
    </recommendedName>
</protein>
<dbReference type="Pfam" id="PF01894">
    <property type="entry name" value="YjbQ"/>
    <property type="match status" value="1"/>
</dbReference>
<dbReference type="PANTHER" id="PTHR30615">
    <property type="entry name" value="UNCHARACTERIZED PROTEIN YJBQ-RELATED"/>
    <property type="match status" value="1"/>
</dbReference>
<gene>
    <name evidence="3" type="ORF">UY25_C0004G0066</name>
</gene>
<dbReference type="NCBIfam" id="TIGR00149">
    <property type="entry name" value="TIGR00149_YjbQ"/>
    <property type="match status" value="1"/>
</dbReference>
<sequence>MIIPRLLLFDNDGYLFTGVLPFLGPAGVVVAAVVVHSTGHFFSYIFSATLRYMAEELIIRTKKEREVLDITQQVQALLVENSFRKGVCHLFLLHTSAAIATADLDEGTDLDMLDAFELVVPALKYRHKHNPEHVKYHILVSLIGPSLTVPVENGELVLGAWQKIVLIEFGGPRERNIVVSFSAVVE</sequence>
<evidence type="ECO:0000313" key="3">
    <source>
        <dbReference type="EMBL" id="KKU93026.1"/>
    </source>
</evidence>
<keyword evidence="2" id="KW-0472">Membrane</keyword>
<dbReference type="InterPro" id="IPR001602">
    <property type="entry name" value="UPF0047_YjbQ-like"/>
</dbReference>
<name>A0A837INK4_9BACT</name>
<reference evidence="3 4" key="1">
    <citation type="journal article" date="2015" name="Nature">
        <title>rRNA introns, odd ribosomes, and small enigmatic genomes across a large radiation of phyla.</title>
        <authorList>
            <person name="Brown C.T."/>
            <person name="Hug L.A."/>
            <person name="Thomas B.C."/>
            <person name="Sharon I."/>
            <person name="Castelle C.J."/>
            <person name="Singh A."/>
            <person name="Wilkins M.J."/>
            <person name="Williams K.H."/>
            <person name="Banfield J.F."/>
        </authorList>
    </citation>
    <scope>NUCLEOTIDE SEQUENCE [LARGE SCALE GENOMIC DNA]</scope>
</reference>
<keyword evidence="2" id="KW-1133">Transmembrane helix</keyword>
<organism evidence="3 4">
    <name type="scientific">Candidatus Yanofskybacteria bacterium GW2011_GWC1_48_11</name>
    <dbReference type="NCBI Taxonomy" id="1619027"/>
    <lineage>
        <taxon>Bacteria</taxon>
        <taxon>Candidatus Yanofskyibacteriota</taxon>
    </lineage>
</organism>
<evidence type="ECO:0000313" key="4">
    <source>
        <dbReference type="Proteomes" id="UP000034462"/>
    </source>
</evidence>
<dbReference type="InterPro" id="IPR035917">
    <property type="entry name" value="YjbQ-like_sf"/>
</dbReference>
<comment type="caution">
    <text evidence="3">The sequence shown here is derived from an EMBL/GenBank/DDBJ whole genome shotgun (WGS) entry which is preliminary data.</text>
</comment>
<evidence type="ECO:0008006" key="5">
    <source>
        <dbReference type="Google" id="ProtNLM"/>
    </source>
</evidence>
<dbReference type="PANTHER" id="PTHR30615:SF8">
    <property type="entry name" value="UPF0047 PROTEIN C4A8.02C"/>
    <property type="match status" value="1"/>
</dbReference>
<evidence type="ECO:0000256" key="2">
    <source>
        <dbReference type="SAM" id="Phobius"/>
    </source>
</evidence>
<dbReference type="Proteomes" id="UP000034462">
    <property type="component" value="Unassembled WGS sequence"/>
</dbReference>